<dbReference type="HAMAP" id="MF_01114">
    <property type="entry name" value="RecX"/>
    <property type="match status" value="1"/>
</dbReference>
<dbReference type="Proteomes" id="UP000295150">
    <property type="component" value="Unassembled WGS sequence"/>
</dbReference>
<evidence type="ECO:0000259" key="7">
    <source>
        <dbReference type="Pfam" id="PF21981"/>
    </source>
</evidence>
<evidence type="ECO:0000313" key="9">
    <source>
        <dbReference type="EMBL" id="TDO06236.1"/>
    </source>
</evidence>
<comment type="subcellular location">
    <subcellularLocation>
        <location evidence="1 5">Cytoplasm</location>
    </subcellularLocation>
</comment>
<evidence type="ECO:0000256" key="5">
    <source>
        <dbReference type="HAMAP-Rule" id="MF_01114"/>
    </source>
</evidence>
<sequence>MRGHSSGGGEPSPRDDAIHLLARREYSRAELASRLAAKGHEAATIAECLDALAEQGLQSDDRFAENFLRSRILRGQGPLKVRVELERRGLDREVIQRTLVESEQAGQGDWFALAGEALRRRFTGPGESPRERARRERFLASRGFDFDQVRHALEHAWDEDSSSVP</sequence>
<comment type="similarity">
    <text evidence="2 5">Belongs to the RecX family.</text>
</comment>
<dbReference type="GO" id="GO:0005737">
    <property type="term" value="C:cytoplasm"/>
    <property type="evidence" value="ECO:0007669"/>
    <property type="project" value="UniProtKB-SubCell"/>
</dbReference>
<feature type="domain" description="RecX first three-helical" evidence="8">
    <location>
        <begin position="14"/>
        <end position="50"/>
    </location>
</feature>
<name>A0A4R6HEC2_9GAMM</name>
<evidence type="ECO:0000256" key="2">
    <source>
        <dbReference type="ARBA" id="ARBA00009695"/>
    </source>
</evidence>
<gene>
    <name evidence="5" type="primary">recX</name>
    <name evidence="9" type="ORF">DFO68_11159</name>
</gene>
<dbReference type="RefSeq" id="WP_133483478.1">
    <property type="nucleotide sequence ID" value="NZ_SNWH01000011.1"/>
</dbReference>
<comment type="function">
    <text evidence="5">Modulates RecA activity.</text>
</comment>
<dbReference type="PANTHER" id="PTHR33602">
    <property type="entry name" value="REGULATORY PROTEIN RECX FAMILY PROTEIN"/>
    <property type="match status" value="1"/>
</dbReference>
<accession>A0A4R6HEC2</accession>
<evidence type="ECO:0000259" key="6">
    <source>
        <dbReference type="Pfam" id="PF02631"/>
    </source>
</evidence>
<dbReference type="InterPro" id="IPR003783">
    <property type="entry name" value="Regulatory_RecX"/>
</dbReference>
<dbReference type="InterPro" id="IPR053924">
    <property type="entry name" value="RecX_HTH_2nd"/>
</dbReference>
<dbReference type="PANTHER" id="PTHR33602:SF1">
    <property type="entry name" value="REGULATORY PROTEIN RECX FAMILY PROTEIN"/>
    <property type="match status" value="1"/>
</dbReference>
<dbReference type="OrthoDB" id="7066780at2"/>
<feature type="domain" description="RecX second three-helical" evidence="6">
    <location>
        <begin position="59"/>
        <end position="99"/>
    </location>
</feature>
<dbReference type="Gene3D" id="1.10.10.10">
    <property type="entry name" value="Winged helix-like DNA-binding domain superfamily/Winged helix DNA-binding domain"/>
    <property type="match status" value="3"/>
</dbReference>
<evidence type="ECO:0000256" key="4">
    <source>
        <dbReference type="ARBA" id="ARBA00022490"/>
    </source>
</evidence>
<dbReference type="EMBL" id="SNWH01000011">
    <property type="protein sequence ID" value="TDO06236.1"/>
    <property type="molecule type" value="Genomic_DNA"/>
</dbReference>
<feature type="domain" description="RecX third three-helical" evidence="7">
    <location>
        <begin position="111"/>
        <end position="153"/>
    </location>
</feature>
<dbReference type="AlphaFoldDB" id="A0A4R6HEC2"/>
<evidence type="ECO:0000256" key="1">
    <source>
        <dbReference type="ARBA" id="ARBA00004496"/>
    </source>
</evidence>
<evidence type="ECO:0000256" key="3">
    <source>
        <dbReference type="ARBA" id="ARBA00018111"/>
    </source>
</evidence>
<keyword evidence="4 5" id="KW-0963">Cytoplasm</keyword>
<protein>
    <recommendedName>
        <fullName evidence="3 5">Regulatory protein RecX</fullName>
    </recommendedName>
</protein>
<evidence type="ECO:0000259" key="8">
    <source>
        <dbReference type="Pfam" id="PF21982"/>
    </source>
</evidence>
<keyword evidence="10" id="KW-1185">Reference proteome</keyword>
<comment type="caution">
    <text evidence="9">The sequence shown here is derived from an EMBL/GenBank/DDBJ whole genome shotgun (WGS) entry which is preliminary data.</text>
</comment>
<evidence type="ECO:0000313" key="10">
    <source>
        <dbReference type="Proteomes" id="UP000295150"/>
    </source>
</evidence>
<proteinExistence type="inferred from homology"/>
<dbReference type="Pfam" id="PF02631">
    <property type="entry name" value="RecX_HTH2"/>
    <property type="match status" value="1"/>
</dbReference>
<dbReference type="Pfam" id="PF21981">
    <property type="entry name" value="RecX_HTH3"/>
    <property type="match status" value="1"/>
</dbReference>
<dbReference type="Pfam" id="PF21982">
    <property type="entry name" value="RecX_HTH1"/>
    <property type="match status" value="1"/>
</dbReference>
<organism evidence="9 10">
    <name type="scientific">Halomonas ventosae</name>
    <dbReference type="NCBI Taxonomy" id="229007"/>
    <lineage>
        <taxon>Bacteria</taxon>
        <taxon>Pseudomonadati</taxon>
        <taxon>Pseudomonadota</taxon>
        <taxon>Gammaproteobacteria</taxon>
        <taxon>Oceanospirillales</taxon>
        <taxon>Halomonadaceae</taxon>
        <taxon>Halomonas</taxon>
    </lineage>
</organism>
<dbReference type="InterPro" id="IPR036388">
    <property type="entry name" value="WH-like_DNA-bd_sf"/>
</dbReference>
<dbReference type="InterPro" id="IPR053925">
    <property type="entry name" value="RecX_HTH_3rd"/>
</dbReference>
<dbReference type="InterPro" id="IPR053926">
    <property type="entry name" value="RecX_HTH_1st"/>
</dbReference>
<reference evidence="9 10" key="1">
    <citation type="submission" date="2019-03" db="EMBL/GenBank/DDBJ databases">
        <title>Freshwater and sediment microbial communities from various areas in North America, analyzing microbe dynamics in response to fracking.</title>
        <authorList>
            <person name="Lamendella R."/>
        </authorList>
    </citation>
    <scope>NUCLEOTIDE SEQUENCE [LARGE SCALE GENOMIC DNA]</scope>
    <source>
        <strain evidence="9 10">1_TX</strain>
    </source>
</reference>
<dbReference type="GO" id="GO:0006282">
    <property type="term" value="P:regulation of DNA repair"/>
    <property type="evidence" value="ECO:0007669"/>
    <property type="project" value="UniProtKB-UniRule"/>
</dbReference>